<dbReference type="Proteomes" id="UP000292639">
    <property type="component" value="Unassembled WGS sequence"/>
</dbReference>
<comment type="caution">
    <text evidence="1">The sequence shown here is derived from an EMBL/GenBank/DDBJ whole genome shotgun (WGS) entry which is preliminary data.</text>
</comment>
<gene>
    <name evidence="1" type="ORF">DNJ96_06920</name>
</gene>
<proteinExistence type="predicted"/>
<dbReference type="EMBL" id="QJUP01000006">
    <property type="protein sequence ID" value="TBU98151.1"/>
    <property type="molecule type" value="Genomic_DNA"/>
</dbReference>
<sequence length="71" mass="7897">MKGRAKTLPSPLWLAIHGSHPSGRRYATLKMAPGHFSLQLAAASPQFRNDRRQRLGRVRGLADRAADHQIV</sequence>
<evidence type="ECO:0000313" key="1">
    <source>
        <dbReference type="EMBL" id="TBU98151.1"/>
    </source>
</evidence>
<protein>
    <submittedName>
        <fullName evidence="1">Uncharacterized protein</fullName>
    </submittedName>
</protein>
<name>A0A4V2KDA0_9GAMM</name>
<keyword evidence="2" id="KW-1185">Reference proteome</keyword>
<dbReference type="AlphaFoldDB" id="A0A4V2KDA0"/>
<organism evidence="1 2">
    <name type="scientific">Stutzerimonas kirkiae</name>
    <dbReference type="NCBI Taxonomy" id="2211392"/>
    <lineage>
        <taxon>Bacteria</taxon>
        <taxon>Pseudomonadati</taxon>
        <taxon>Pseudomonadota</taxon>
        <taxon>Gammaproteobacteria</taxon>
        <taxon>Pseudomonadales</taxon>
        <taxon>Pseudomonadaceae</taxon>
        <taxon>Stutzerimonas</taxon>
    </lineage>
</organism>
<evidence type="ECO:0000313" key="2">
    <source>
        <dbReference type="Proteomes" id="UP000292639"/>
    </source>
</evidence>
<reference evidence="1 2" key="1">
    <citation type="submission" date="2018-06" db="EMBL/GenBank/DDBJ databases">
        <title>Three novel Pseudomonas species isolated from symptomatic oak.</title>
        <authorList>
            <person name="Bueno-Gonzalez V."/>
            <person name="Brady C."/>
        </authorList>
    </citation>
    <scope>NUCLEOTIDE SEQUENCE [LARGE SCALE GENOMIC DNA]</scope>
    <source>
        <strain evidence="1 2">P17C</strain>
    </source>
</reference>
<accession>A0A4V2KDA0</accession>